<feature type="compositionally biased region" description="Basic and acidic residues" evidence="1">
    <location>
        <begin position="103"/>
        <end position="115"/>
    </location>
</feature>
<evidence type="ECO:0000256" key="1">
    <source>
        <dbReference type="SAM" id="MobiDB-lite"/>
    </source>
</evidence>
<dbReference type="AlphaFoldDB" id="A0A2D4FNG1"/>
<accession>A0A2D4FNG1</accession>
<proteinExistence type="predicted"/>
<dbReference type="EMBL" id="IACJ01071725">
    <property type="protein sequence ID" value="LAA49008.1"/>
    <property type="molecule type" value="Transcribed_RNA"/>
</dbReference>
<reference evidence="2" key="1">
    <citation type="submission" date="2017-07" db="EMBL/GenBank/DDBJ databases">
        <authorList>
            <person name="Mikheyev A."/>
            <person name="Grau M."/>
        </authorList>
    </citation>
    <scope>NUCLEOTIDE SEQUENCE</scope>
    <source>
        <tissue evidence="2">Venom_gland</tissue>
    </source>
</reference>
<feature type="region of interest" description="Disordered" evidence="1">
    <location>
        <begin position="80"/>
        <end position="129"/>
    </location>
</feature>
<name>A0A2D4FNG1_MICCO</name>
<protein>
    <submittedName>
        <fullName evidence="2">Uncharacterized protein</fullName>
    </submittedName>
</protein>
<reference evidence="2" key="2">
    <citation type="submission" date="2017-11" db="EMBL/GenBank/DDBJ databases">
        <title>Coralsnake Venomics: Analyses of Venom Gland Transcriptomes and Proteomes of Six Brazilian Taxa.</title>
        <authorList>
            <person name="Aird S.D."/>
            <person name="Jorge da Silva N."/>
            <person name="Qiu L."/>
            <person name="Villar-Briones A."/>
            <person name="Aparecida-Saddi V."/>
            <person name="Campos-Telles M.P."/>
            <person name="Grau M."/>
            <person name="Mikheyev A.S."/>
        </authorList>
    </citation>
    <scope>NUCLEOTIDE SEQUENCE</scope>
    <source>
        <tissue evidence="2">Venom_gland</tissue>
    </source>
</reference>
<sequence length="129" mass="15038">MPSLLEELKMRLKEQKEEAQEGRGSFGFVFQFLEMEILSYEKQQEMFTEQEGWDKEEAILNEQVTLNWVKKRKGGKGVKNLRLDATTKKKSNLKSKYNIGKKQKGEPQKGELDRKGNKKGREKKRGEDG</sequence>
<evidence type="ECO:0000313" key="2">
    <source>
        <dbReference type="EMBL" id="LAA49008.1"/>
    </source>
</evidence>
<organism evidence="2">
    <name type="scientific">Micrurus corallinus</name>
    <name type="common">Brazilian coral snake</name>
    <dbReference type="NCBI Taxonomy" id="54390"/>
    <lineage>
        <taxon>Eukaryota</taxon>
        <taxon>Metazoa</taxon>
        <taxon>Chordata</taxon>
        <taxon>Craniata</taxon>
        <taxon>Vertebrata</taxon>
        <taxon>Euteleostomi</taxon>
        <taxon>Lepidosauria</taxon>
        <taxon>Squamata</taxon>
        <taxon>Bifurcata</taxon>
        <taxon>Unidentata</taxon>
        <taxon>Episquamata</taxon>
        <taxon>Toxicofera</taxon>
        <taxon>Serpentes</taxon>
        <taxon>Colubroidea</taxon>
        <taxon>Elapidae</taxon>
        <taxon>Elapinae</taxon>
        <taxon>Micrurus</taxon>
    </lineage>
</organism>